<accession>A0A8S1RIA7</accession>
<protein>
    <recommendedName>
        <fullName evidence="4">Transmembrane protein</fullName>
    </recommendedName>
</protein>
<keyword evidence="1" id="KW-0472">Membrane</keyword>
<organism evidence="2 3">
    <name type="scientific">Paramecium sonneborni</name>
    <dbReference type="NCBI Taxonomy" id="65129"/>
    <lineage>
        <taxon>Eukaryota</taxon>
        <taxon>Sar</taxon>
        <taxon>Alveolata</taxon>
        <taxon>Ciliophora</taxon>
        <taxon>Intramacronucleata</taxon>
        <taxon>Oligohymenophorea</taxon>
        <taxon>Peniculida</taxon>
        <taxon>Parameciidae</taxon>
        <taxon>Paramecium</taxon>
    </lineage>
</organism>
<keyword evidence="1" id="KW-0812">Transmembrane</keyword>
<name>A0A8S1RIA7_9CILI</name>
<dbReference type="AlphaFoldDB" id="A0A8S1RIA7"/>
<dbReference type="Proteomes" id="UP000692954">
    <property type="component" value="Unassembled WGS sequence"/>
</dbReference>
<evidence type="ECO:0000313" key="3">
    <source>
        <dbReference type="Proteomes" id="UP000692954"/>
    </source>
</evidence>
<comment type="caution">
    <text evidence="2">The sequence shown here is derived from an EMBL/GenBank/DDBJ whole genome shotgun (WGS) entry which is preliminary data.</text>
</comment>
<evidence type="ECO:0008006" key="4">
    <source>
        <dbReference type="Google" id="ProtNLM"/>
    </source>
</evidence>
<sequence>MLFIGSFLIYSFEFSQLMFGWIHISMISLMLIINLIIDLLESINNAKTIYQKEQQKKQLQELNKYYNNQLQRLVFHRCNTLFMDFNINSFLIIIYNYQLEFDLI</sequence>
<feature type="transmembrane region" description="Helical" evidence="1">
    <location>
        <begin position="20"/>
        <end position="40"/>
    </location>
</feature>
<evidence type="ECO:0000256" key="1">
    <source>
        <dbReference type="SAM" id="Phobius"/>
    </source>
</evidence>
<proteinExistence type="predicted"/>
<reference evidence="2" key="1">
    <citation type="submission" date="2021-01" db="EMBL/GenBank/DDBJ databases">
        <authorList>
            <consortium name="Genoscope - CEA"/>
            <person name="William W."/>
        </authorList>
    </citation>
    <scope>NUCLEOTIDE SEQUENCE</scope>
</reference>
<evidence type="ECO:0000313" key="2">
    <source>
        <dbReference type="EMBL" id="CAD8126824.1"/>
    </source>
</evidence>
<keyword evidence="1" id="KW-1133">Transmembrane helix</keyword>
<gene>
    <name evidence="2" type="ORF">PSON_ATCC_30995.1.T1710002</name>
</gene>
<keyword evidence="3" id="KW-1185">Reference proteome</keyword>
<dbReference type="EMBL" id="CAJJDN010000171">
    <property type="protein sequence ID" value="CAD8126824.1"/>
    <property type="molecule type" value="Genomic_DNA"/>
</dbReference>